<dbReference type="InterPro" id="IPR011989">
    <property type="entry name" value="ARM-like"/>
</dbReference>
<feature type="compositionally biased region" description="Basic residues" evidence="1">
    <location>
        <begin position="21"/>
        <end position="30"/>
    </location>
</feature>
<reference evidence="2" key="1">
    <citation type="submission" date="2021-01" db="EMBL/GenBank/DDBJ databases">
        <authorList>
            <person name="Corre E."/>
            <person name="Pelletier E."/>
            <person name="Niang G."/>
            <person name="Scheremetjew M."/>
            <person name="Finn R."/>
            <person name="Kale V."/>
            <person name="Holt S."/>
            <person name="Cochrane G."/>
            <person name="Meng A."/>
            <person name="Brown T."/>
            <person name="Cohen L."/>
        </authorList>
    </citation>
    <scope>NUCLEOTIDE SEQUENCE</scope>
    <source>
        <strain evidence="2">MM31A-1</strain>
    </source>
</reference>
<evidence type="ECO:0000256" key="1">
    <source>
        <dbReference type="SAM" id="MobiDB-lite"/>
    </source>
</evidence>
<dbReference type="SUPFAM" id="SSF48371">
    <property type="entry name" value="ARM repeat"/>
    <property type="match status" value="1"/>
</dbReference>
<evidence type="ECO:0008006" key="3">
    <source>
        <dbReference type="Google" id="ProtNLM"/>
    </source>
</evidence>
<protein>
    <recommendedName>
        <fullName evidence="3">Pre-rRNA-processing protein Ipi1 N-terminal domain-containing protein</fullName>
    </recommendedName>
</protein>
<dbReference type="Gene3D" id="1.25.10.10">
    <property type="entry name" value="Leucine-rich Repeat Variant"/>
    <property type="match status" value="1"/>
</dbReference>
<gene>
    <name evidence="2" type="ORF">CDEB00056_LOCUS2515</name>
</gene>
<organism evidence="2">
    <name type="scientific">Chaetoceros debilis</name>
    <dbReference type="NCBI Taxonomy" id="122233"/>
    <lineage>
        <taxon>Eukaryota</taxon>
        <taxon>Sar</taxon>
        <taxon>Stramenopiles</taxon>
        <taxon>Ochrophyta</taxon>
        <taxon>Bacillariophyta</taxon>
        <taxon>Coscinodiscophyceae</taxon>
        <taxon>Chaetocerotophycidae</taxon>
        <taxon>Chaetocerotales</taxon>
        <taxon>Chaetocerotaceae</taxon>
        <taxon>Chaetoceros</taxon>
    </lineage>
</organism>
<dbReference type="GO" id="GO:0005634">
    <property type="term" value="C:nucleus"/>
    <property type="evidence" value="ECO:0007669"/>
    <property type="project" value="TreeGrafter"/>
</dbReference>
<feature type="compositionally biased region" description="Basic residues" evidence="1">
    <location>
        <begin position="1"/>
        <end position="13"/>
    </location>
</feature>
<dbReference type="PANTHER" id="PTHR16056">
    <property type="entry name" value="REGULATOR OF MICROTUBULE DYNAMICS PROTEIN"/>
    <property type="match status" value="1"/>
</dbReference>
<dbReference type="EMBL" id="HBIO01003649">
    <property type="protein sequence ID" value="CAE0457674.1"/>
    <property type="molecule type" value="Transcribed_RNA"/>
</dbReference>
<evidence type="ECO:0000313" key="2">
    <source>
        <dbReference type="EMBL" id="CAE0457674.1"/>
    </source>
</evidence>
<dbReference type="InterPro" id="IPR016024">
    <property type="entry name" value="ARM-type_fold"/>
</dbReference>
<feature type="region of interest" description="Disordered" evidence="1">
    <location>
        <begin position="248"/>
        <end position="270"/>
    </location>
</feature>
<accession>A0A7S3PWL2</accession>
<proteinExistence type="predicted"/>
<sequence length="1086" mass="119212">MKRGKPSGGKKTHVPSDFKRLKAKVGKRAPKQLNSTDTKFDTATVKVQSQNVTHEKSDSKLGLESLTALASSRGKHLSSLMMSLNHHAANARSSALQGMKDAIVHTPAGAMNQHLALIVPSLAKCFVDEDMGVRRSAITILFQNVSQPMIVNSEDGGTAGESMRPFLQLVLAYIASALHSLDQDVRYDGCTALETLCSHYSDLFLDGGEDLAKLQATISAFPVLIDDVSGGLASMSYRGVGTLEAGKKISDSGSSKNKKKIKDGKQSKRSVRGMGVLKSFLAVQRIMTTHQNGYDILANQLNVRSLSKDGSALVPSTTPVNLTFVPGGRSSNALVWKCDQIKRSSIRNISNIRDFKKYLNIVCNSDSTTASQSSIEISSDARSGSRQVVGFGTMAILMSKLRDRLVEVTQRGNANGGELYLSPTDAQEFSLIINSVRLLWSRYTGLFALGAEDPLDREKVKSPGHSILNLVLDNFPVKDAGGKTGNNQKYDLLNSSACMVLSELGSFFDKYPFRLTGSSQNSIINDAQRFRWVNTIFAYIVPQLDTHMQEGNIQAEEMPSTTSNTRFTLLKVIEQLLLQHREGGKYILTGKKYMELLSCFADAYFPLTGLDSSTCKSAEGRRAASLLISLTNHFFTEGLNPSTDSSELQKVVLRMSSVLPEYLMKWRGRYPEDSTTVLATLLSITRRSNIDDPNADDEKLSDFCNHIRSSMARLFATSSKMRKIPSTRFSAKMSVFEELPEVAQKIALSLVAILRSPSEILVSSLSLVCSRRCRTKNGIEVNILSDEMIDYIMSMVHSMSRTLSLQSYLTFLVQSCGVHSAKYVALDSNKASMVTTLAMDTTMETNDKEEVSEEEIDTSKSDADILFQPSSITFMTSYDKAIARTCRYLCLAKSKKNDIMMTPVLKSWVLGQVNETLPVRILKVRAAATIRTSISISLPSDNPASDDLRDGFVKSISSLLQLIPLGSNDISDDAAESLPKIFAPILALLQCVPSILANIIEDCVTDIKSDQIDVERKERILQGLLFFLKNPKLTPIFRAEINLKILRSAARCIERCTASGPLDTLGGTFSIEVQVLVGFDESSEEV</sequence>
<name>A0A7S3PWL2_9STRA</name>
<feature type="region of interest" description="Disordered" evidence="1">
    <location>
        <begin position="1"/>
        <end position="37"/>
    </location>
</feature>
<dbReference type="AlphaFoldDB" id="A0A7S3PWL2"/>
<feature type="compositionally biased region" description="Basic residues" evidence="1">
    <location>
        <begin position="256"/>
        <end position="270"/>
    </location>
</feature>
<dbReference type="PANTHER" id="PTHR16056:SF2">
    <property type="entry name" value="TESTIS-EXPRESSED PROTEIN 10"/>
    <property type="match status" value="1"/>
</dbReference>